<evidence type="ECO:0000259" key="12">
    <source>
        <dbReference type="Pfam" id="PF04151"/>
    </source>
</evidence>
<dbReference type="Gene3D" id="3.30.70.80">
    <property type="entry name" value="Peptidase S8 propeptide/proteinase inhibitor I9"/>
    <property type="match status" value="1"/>
</dbReference>
<dbReference type="Proteomes" id="UP000031327">
    <property type="component" value="Unassembled WGS sequence"/>
</dbReference>
<dbReference type="PANTHER" id="PTHR43806">
    <property type="entry name" value="PEPTIDASE S8"/>
    <property type="match status" value="1"/>
</dbReference>
<feature type="active site" description="Charge relay system" evidence="6 7">
    <location>
        <position position="194"/>
    </location>
</feature>
<dbReference type="GO" id="GO:0004252">
    <property type="term" value="F:serine-type endopeptidase activity"/>
    <property type="evidence" value="ECO:0007669"/>
    <property type="project" value="UniProtKB-UniRule"/>
</dbReference>
<dbReference type="FunFam" id="3.40.50.200:FF:000014">
    <property type="entry name" value="Proteinase K"/>
    <property type="match status" value="1"/>
</dbReference>
<keyword evidence="2 7" id="KW-0645">Protease</keyword>
<accession>A0A0C1MNE5</accession>
<evidence type="ECO:0000256" key="6">
    <source>
        <dbReference type="PIRSR" id="PIRSR615500-1"/>
    </source>
</evidence>
<dbReference type="InterPro" id="IPR000209">
    <property type="entry name" value="Peptidase_S8/S53_dom"/>
</dbReference>
<evidence type="ECO:0000256" key="10">
    <source>
        <dbReference type="SAM" id="SignalP"/>
    </source>
</evidence>
<dbReference type="Pfam" id="PF00082">
    <property type="entry name" value="Peptidase_S8"/>
    <property type="match status" value="1"/>
</dbReference>
<name>A0A0C1MNE5_9GAMM</name>
<dbReference type="PANTHER" id="PTHR43806:SF11">
    <property type="entry name" value="CEREVISIN-RELATED"/>
    <property type="match status" value="1"/>
</dbReference>
<comment type="caution">
    <text evidence="14">The sequence shown here is derived from an EMBL/GenBank/DDBJ whole genome shotgun (WGS) entry which is preliminary data.</text>
</comment>
<dbReference type="PROSITE" id="PS00137">
    <property type="entry name" value="SUBTILASE_HIS"/>
    <property type="match status" value="1"/>
</dbReference>
<dbReference type="InterPro" id="IPR034193">
    <property type="entry name" value="PCSK9_ProteinaseK-like"/>
</dbReference>
<dbReference type="OrthoDB" id="9790784at2"/>
<dbReference type="AlphaFoldDB" id="A0A0C1MNE5"/>
<gene>
    <name evidence="14" type="ORF">JF50_01410</name>
</gene>
<dbReference type="SUPFAM" id="SSF54897">
    <property type="entry name" value="Protease propeptides/inhibitors"/>
    <property type="match status" value="1"/>
</dbReference>
<feature type="chain" id="PRO_5002136064" evidence="10">
    <location>
        <begin position="24"/>
        <end position="621"/>
    </location>
</feature>
<dbReference type="InterPro" id="IPR023827">
    <property type="entry name" value="Peptidase_S8_Asp-AS"/>
</dbReference>
<evidence type="ECO:0000256" key="7">
    <source>
        <dbReference type="PROSITE-ProRule" id="PRU01240"/>
    </source>
</evidence>
<dbReference type="InterPro" id="IPR022398">
    <property type="entry name" value="Peptidase_S8_His-AS"/>
</dbReference>
<evidence type="ECO:0000256" key="9">
    <source>
        <dbReference type="SAM" id="MobiDB-lite"/>
    </source>
</evidence>
<evidence type="ECO:0000256" key="4">
    <source>
        <dbReference type="ARBA" id="ARBA00022825"/>
    </source>
</evidence>
<comment type="similarity">
    <text evidence="1 7 8">Belongs to the peptidase S8 family.</text>
</comment>
<evidence type="ECO:0000256" key="1">
    <source>
        <dbReference type="ARBA" id="ARBA00011073"/>
    </source>
</evidence>
<dbReference type="Gene3D" id="2.60.120.380">
    <property type="match status" value="2"/>
</dbReference>
<dbReference type="FunFam" id="2.60.120.380:FF:000013">
    <property type="entry name" value="Alkaline serine protease"/>
    <property type="match status" value="1"/>
</dbReference>
<dbReference type="PROSITE" id="PS00136">
    <property type="entry name" value="SUBTILASE_ASP"/>
    <property type="match status" value="1"/>
</dbReference>
<dbReference type="PROSITE" id="PS00138">
    <property type="entry name" value="SUBTILASE_SER"/>
    <property type="match status" value="1"/>
</dbReference>
<feature type="domain" description="Peptidase S8/S53" evidence="11">
    <location>
        <begin position="152"/>
        <end position="379"/>
    </location>
</feature>
<dbReference type="InterPro" id="IPR007280">
    <property type="entry name" value="Peptidase_C_arc/bac"/>
</dbReference>
<dbReference type="GO" id="GO:0005615">
    <property type="term" value="C:extracellular space"/>
    <property type="evidence" value="ECO:0007669"/>
    <property type="project" value="TreeGrafter"/>
</dbReference>
<dbReference type="GO" id="GO:0006508">
    <property type="term" value="P:proteolysis"/>
    <property type="evidence" value="ECO:0007669"/>
    <property type="project" value="UniProtKB-KW"/>
</dbReference>
<dbReference type="InterPro" id="IPR050131">
    <property type="entry name" value="Peptidase_S8_subtilisin-like"/>
</dbReference>
<dbReference type="RefSeq" id="WP_039607742.1">
    <property type="nucleotide sequence ID" value="NZ_JWIC01000003.1"/>
</dbReference>
<dbReference type="InterPro" id="IPR037045">
    <property type="entry name" value="S8pro/Inhibitor_I9_sf"/>
</dbReference>
<feature type="domain" description="Peptidase C-terminal archaeal/bacterial" evidence="12">
    <location>
        <begin position="432"/>
        <end position="497"/>
    </location>
</feature>
<dbReference type="Pfam" id="PF04151">
    <property type="entry name" value="PPC"/>
    <property type="match status" value="2"/>
</dbReference>
<feature type="signal peptide" evidence="10">
    <location>
        <begin position="1"/>
        <end position="23"/>
    </location>
</feature>
<evidence type="ECO:0000259" key="13">
    <source>
        <dbReference type="Pfam" id="PF05922"/>
    </source>
</evidence>
<keyword evidence="10" id="KW-0732">Signal</keyword>
<proteinExistence type="inferred from homology"/>
<evidence type="ECO:0000256" key="3">
    <source>
        <dbReference type="ARBA" id="ARBA00022801"/>
    </source>
</evidence>
<dbReference type="InterPro" id="IPR036852">
    <property type="entry name" value="Peptidase_S8/S53_dom_sf"/>
</dbReference>
<dbReference type="CDD" id="cd04077">
    <property type="entry name" value="Peptidases_S8_PCSK9_ProteinaseK_like"/>
    <property type="match status" value="1"/>
</dbReference>
<dbReference type="EMBL" id="JWIC01000003">
    <property type="protein sequence ID" value="KID58569.1"/>
    <property type="molecule type" value="Genomic_DNA"/>
</dbReference>
<evidence type="ECO:0000256" key="5">
    <source>
        <dbReference type="ARBA" id="ARBA00023145"/>
    </source>
</evidence>
<protein>
    <submittedName>
        <fullName evidence="14">Alkaline serine protease</fullName>
    </submittedName>
</protein>
<dbReference type="InterPro" id="IPR010259">
    <property type="entry name" value="S8pro/Inhibitor_I9"/>
</dbReference>
<dbReference type="Pfam" id="PF05922">
    <property type="entry name" value="Inhibitor_I9"/>
    <property type="match status" value="1"/>
</dbReference>
<keyword evidence="5" id="KW-0865">Zymogen</keyword>
<keyword evidence="3 7" id="KW-0378">Hydrolase</keyword>
<feature type="active site" description="Charge relay system" evidence="6 7">
    <location>
        <position position="346"/>
    </location>
</feature>
<feature type="domain" description="Inhibitor I9" evidence="13">
    <location>
        <begin position="37"/>
        <end position="114"/>
    </location>
</feature>
<feature type="region of interest" description="Disordered" evidence="9">
    <location>
        <begin position="377"/>
        <end position="422"/>
    </location>
</feature>
<evidence type="ECO:0000259" key="11">
    <source>
        <dbReference type="Pfam" id="PF00082"/>
    </source>
</evidence>
<dbReference type="Gene3D" id="3.40.50.200">
    <property type="entry name" value="Peptidase S8/S53 domain"/>
    <property type="match status" value="1"/>
</dbReference>
<feature type="active site" description="Charge relay system" evidence="6 7">
    <location>
        <position position="161"/>
    </location>
</feature>
<sequence>MRKLNTLTFAVLVGLSGSCLAQAQLMTVDQSNAIEDQYIVVFKTPTVMNASSSDAISSYAKSQARALTSKHNVQVSKHFEGVLNGVVVSASKQQVQELLNNPSIDYIEQDQMVTVTPMVDASADQGNAIWGLDRVDQRDLPLNSNYHYDFDGSGVTAYVIDTGVRITHAEFGGRASHGYDFVDNDADSSDCNGHGTHVAGTIGGGAYGVAKNVNVVGVRVLGCNGSGSYSGVISGINWVKNNASGPSVANMSLGGGVSQAVDDAVNAAVASGVTFVVAAGNDNSSACNYSPARAADAVTVGSTTSSDARSSFSNYGNCLDIYAPGSSIKSAWYNSDSATNTISGTSMAAPHVAGVVALYLDENPSLTPNQIDTLLSSRSSKDKVSDAKSGSPNELLFSLADSTPPPPPPTIPELDDGVAVGASGASGSETHYLFKVPAGKDTLTVTLSGGTGDADLYVQQGQKATQSSYTCRPYKNGNDEVCTINNPAAGDWYVMLHGYSAYSGASLVAATSTGNGGCGANCLENGVPVTGLSGASGSEVAYTIDVPANSTLSVEISGGTGDADLYVRKGQAPTTSTYDCRPYRNGNAETCTLTNSGGAATYHIMLRGYNNYSGLTLKGSY</sequence>
<dbReference type="InterPro" id="IPR015500">
    <property type="entry name" value="Peptidase_S8_subtilisin-rel"/>
</dbReference>
<evidence type="ECO:0000256" key="2">
    <source>
        <dbReference type="ARBA" id="ARBA00022670"/>
    </source>
</evidence>
<dbReference type="SUPFAM" id="SSF52743">
    <property type="entry name" value="Subtilisin-like"/>
    <property type="match status" value="1"/>
</dbReference>
<organism evidence="14 15">
    <name type="scientific">Pseudoalteromonas luteoviolacea</name>
    <dbReference type="NCBI Taxonomy" id="43657"/>
    <lineage>
        <taxon>Bacteria</taxon>
        <taxon>Pseudomonadati</taxon>
        <taxon>Pseudomonadota</taxon>
        <taxon>Gammaproteobacteria</taxon>
        <taxon>Alteromonadales</taxon>
        <taxon>Pseudoalteromonadaceae</taxon>
        <taxon>Pseudoalteromonas</taxon>
    </lineage>
</organism>
<feature type="domain" description="Peptidase C-terminal archaeal/bacterial" evidence="12">
    <location>
        <begin position="542"/>
        <end position="606"/>
    </location>
</feature>
<evidence type="ECO:0000256" key="8">
    <source>
        <dbReference type="RuleBase" id="RU003355"/>
    </source>
</evidence>
<dbReference type="InterPro" id="IPR023828">
    <property type="entry name" value="Peptidase_S8_Ser-AS"/>
</dbReference>
<evidence type="ECO:0000313" key="15">
    <source>
        <dbReference type="Proteomes" id="UP000031327"/>
    </source>
</evidence>
<keyword evidence="4 7" id="KW-0720">Serine protease</keyword>
<evidence type="ECO:0000313" key="14">
    <source>
        <dbReference type="EMBL" id="KID58569.1"/>
    </source>
</evidence>
<dbReference type="PRINTS" id="PR00723">
    <property type="entry name" value="SUBTILISIN"/>
</dbReference>
<dbReference type="PROSITE" id="PS51892">
    <property type="entry name" value="SUBTILASE"/>
    <property type="match status" value="1"/>
</dbReference>
<reference evidence="14 15" key="1">
    <citation type="submission" date="2014-12" db="EMBL/GenBank/DDBJ databases">
        <title>Draft Genome Sequence of Pseudoalteromonas luteoviolacea HI1.</title>
        <authorList>
            <person name="Asahina A.Y."/>
            <person name="Hadfield M.G."/>
        </authorList>
    </citation>
    <scope>NUCLEOTIDE SEQUENCE [LARGE SCALE GENOMIC DNA]</scope>
    <source>
        <strain evidence="14 15">HI1</strain>
    </source>
</reference>
<dbReference type="PROSITE" id="PS51257">
    <property type="entry name" value="PROKAR_LIPOPROTEIN"/>
    <property type="match status" value="1"/>
</dbReference>